<protein>
    <recommendedName>
        <fullName evidence="3">DUF327 family protein</fullName>
    </recommendedName>
</protein>
<dbReference type="EMBL" id="SLXK01000035">
    <property type="protein sequence ID" value="TCP22567.1"/>
    <property type="molecule type" value="Genomic_DNA"/>
</dbReference>
<dbReference type="InterPro" id="IPR005585">
    <property type="entry name" value="DUF327"/>
</dbReference>
<evidence type="ECO:0008006" key="3">
    <source>
        <dbReference type="Google" id="ProtNLM"/>
    </source>
</evidence>
<dbReference type="Pfam" id="PF03885">
    <property type="entry name" value="DUF327"/>
    <property type="match status" value="1"/>
</dbReference>
<gene>
    <name evidence="1" type="ORF">EV207_13543</name>
</gene>
<name>A0A4R2NLW1_9BACL</name>
<dbReference type="InterPro" id="IPR024042">
    <property type="entry name" value="TM1646-like_dom_sf"/>
</dbReference>
<accession>A0A4R2NLW1</accession>
<dbReference type="SUPFAM" id="SSF158397">
    <property type="entry name" value="TM1646-like"/>
    <property type="match status" value="1"/>
</dbReference>
<dbReference type="OrthoDB" id="1680946at2"/>
<dbReference type="Gene3D" id="1.20.120.490">
    <property type="entry name" value="Hypothetical protein TM1646-like domain"/>
    <property type="match status" value="1"/>
</dbReference>
<dbReference type="Proteomes" id="UP000295416">
    <property type="component" value="Unassembled WGS sequence"/>
</dbReference>
<proteinExistence type="predicted"/>
<evidence type="ECO:0000313" key="2">
    <source>
        <dbReference type="Proteomes" id="UP000295416"/>
    </source>
</evidence>
<organism evidence="1 2">
    <name type="scientific">Scopulibacillus darangshiensis</name>
    <dbReference type="NCBI Taxonomy" id="442528"/>
    <lineage>
        <taxon>Bacteria</taxon>
        <taxon>Bacillati</taxon>
        <taxon>Bacillota</taxon>
        <taxon>Bacilli</taxon>
        <taxon>Bacillales</taxon>
        <taxon>Sporolactobacillaceae</taxon>
        <taxon>Scopulibacillus</taxon>
    </lineage>
</organism>
<reference evidence="1 2" key="1">
    <citation type="submission" date="2019-03" db="EMBL/GenBank/DDBJ databases">
        <title>Genomic Encyclopedia of Type Strains, Phase IV (KMG-IV): sequencing the most valuable type-strain genomes for metagenomic binning, comparative biology and taxonomic classification.</title>
        <authorList>
            <person name="Goeker M."/>
        </authorList>
    </citation>
    <scope>NUCLEOTIDE SEQUENCE [LARGE SCALE GENOMIC DNA]</scope>
    <source>
        <strain evidence="1 2">DSM 19377</strain>
    </source>
</reference>
<evidence type="ECO:0000313" key="1">
    <source>
        <dbReference type="EMBL" id="TCP22567.1"/>
    </source>
</evidence>
<comment type="caution">
    <text evidence="1">The sequence shown here is derived from an EMBL/GenBank/DDBJ whole genome shotgun (WGS) entry which is preliminary data.</text>
</comment>
<sequence length="146" mass="16728">MAIKIQKERSIHESLAKTFSSDTKSATPFTNHIDKQNERLQADMLHKLLSKIDDQAKRLTVSKTIKDVQIYKKCIHEFIKEAVHHGLEAKQSRSWHRLSGPHQTIVKQLDEKLVALTNDVLNKESAPIDLLNKIGEIRGLLINLYI</sequence>
<keyword evidence="2" id="KW-1185">Reference proteome</keyword>
<dbReference type="AlphaFoldDB" id="A0A4R2NLW1"/>
<dbReference type="RefSeq" id="WP_132747534.1">
    <property type="nucleotide sequence ID" value="NZ_SLXK01000035.1"/>
</dbReference>